<evidence type="ECO:0000313" key="3">
    <source>
        <dbReference type="Proteomes" id="UP000037923"/>
    </source>
</evidence>
<feature type="compositionally biased region" description="Low complexity" evidence="1">
    <location>
        <begin position="369"/>
        <end position="381"/>
    </location>
</feature>
<keyword evidence="3" id="KW-1185">Reference proteome</keyword>
<evidence type="ECO:0000313" key="2">
    <source>
        <dbReference type="EMBL" id="KPA73783.1"/>
    </source>
</evidence>
<dbReference type="RefSeq" id="XP_015652224.1">
    <property type="nucleotide sequence ID" value="XM_015809288.1"/>
</dbReference>
<protein>
    <submittedName>
        <fullName evidence="2">Uncharacterized protein</fullName>
    </submittedName>
</protein>
<feature type="compositionally biased region" description="Polar residues" evidence="1">
    <location>
        <begin position="490"/>
        <end position="500"/>
    </location>
</feature>
<feature type="compositionally biased region" description="Low complexity" evidence="1">
    <location>
        <begin position="15"/>
        <end position="60"/>
    </location>
</feature>
<dbReference type="Proteomes" id="UP000037923">
    <property type="component" value="Unassembled WGS sequence"/>
</dbReference>
<dbReference type="EMBL" id="LGTL01000033">
    <property type="protein sequence ID" value="KPA73784.1"/>
    <property type="molecule type" value="Genomic_DNA"/>
</dbReference>
<evidence type="ECO:0000256" key="1">
    <source>
        <dbReference type="SAM" id="MobiDB-lite"/>
    </source>
</evidence>
<feature type="compositionally biased region" description="Low complexity" evidence="1">
    <location>
        <begin position="158"/>
        <end position="186"/>
    </location>
</feature>
<feature type="compositionally biased region" description="Low complexity" evidence="1">
    <location>
        <begin position="98"/>
        <end position="109"/>
    </location>
</feature>
<dbReference type="VEuPathDB" id="TriTrypDB:LpyrH10_33_0770"/>
<feature type="compositionally biased region" description="Polar residues" evidence="1">
    <location>
        <begin position="129"/>
        <end position="140"/>
    </location>
</feature>
<dbReference type="GeneID" id="26909952"/>
<feature type="compositionally biased region" description="Polar residues" evidence="1">
    <location>
        <begin position="451"/>
        <end position="460"/>
    </location>
</feature>
<feature type="region of interest" description="Disordered" evidence="1">
    <location>
        <begin position="1"/>
        <end position="243"/>
    </location>
</feature>
<dbReference type="EMBL" id="LGTL01000033">
    <property type="protein sequence ID" value="KPA73785.1"/>
    <property type="molecule type" value="Genomic_DNA"/>
</dbReference>
<feature type="region of interest" description="Disordered" evidence="1">
    <location>
        <begin position="440"/>
        <end position="500"/>
    </location>
</feature>
<feature type="compositionally biased region" description="Low complexity" evidence="1">
    <location>
        <begin position="207"/>
        <end position="236"/>
    </location>
</feature>
<dbReference type="OrthoDB" id="267186at2759"/>
<dbReference type="EMBL" id="LGTL01000033">
    <property type="protein sequence ID" value="KPA73783.1"/>
    <property type="molecule type" value="Genomic_DNA"/>
</dbReference>
<feature type="region of interest" description="Disordered" evidence="1">
    <location>
        <begin position="356"/>
        <end position="387"/>
    </location>
</feature>
<dbReference type="RefSeq" id="XP_015652222.1">
    <property type="nucleotide sequence ID" value="XM_015809286.1"/>
</dbReference>
<accession>A0A0M9FQ94</accession>
<dbReference type="AlphaFoldDB" id="A0A0M9FQ94"/>
<dbReference type="RefSeq" id="XP_015652223.1">
    <property type="nucleotide sequence ID" value="XM_015809287.1"/>
</dbReference>
<comment type="caution">
    <text evidence="2">The sequence shown here is derived from an EMBL/GenBank/DDBJ whole genome shotgun (WGS) entry which is preliminary data.</text>
</comment>
<gene>
    <name evidence="2" type="ORF">ABB37_09669</name>
</gene>
<name>A0A0M9FQ94_LEPPY</name>
<proteinExistence type="predicted"/>
<sequence>MTSVDASRDAPVSVSPASANRATATTTATTASSRAAAPLATRPSQQQLPRSSASSSPSSARHPDVLAGYSSLPKSVVSDDVDMGDVVPRGRADRSSHHSSAAALSANSAERLRGDDDDNGAVVVAAEASTASPRPLQTSATHDRRASPLARGEGSWVRSQRSATAASTTTTTTATSARATAAAPAAQQPPPPSSPPLSEQQRRRQHQQQQQRPTLGVSPSSPSAAAAAAPSPSSSPQHQPYHSATDVVRVRAALADAGYPNPSWQDIERVFAQMAETRHDNVGQPSDGRSRQGATVDDLGYSYPTRVPPSNEKNSSSLLPYVEPALRLERYIQLRERELENMFLHPTAAAAVTIPPSPAPRGEDHARGHAPAARPAGHTAPSRPHSTVATMAAKHRRAANIVFNITGDQRFRFFSCTRTPQGSGALVCSSPRTTRAVHAAAAASGQDRTRSGTALPSPSFTPVHRSPVHNFYNPERGGGGGGHHHHQHGSASSYLNPNSGPSVLSSNSVAYLDPQGCTLRRKADPVKRGQQMRLLWEKDNFLSQRRRPQEAWRTRQITMAYGQEATGE</sequence>
<feature type="region of interest" description="Disordered" evidence="1">
    <location>
        <begin position="279"/>
        <end position="316"/>
    </location>
</feature>
<reference evidence="2 3" key="1">
    <citation type="submission" date="2015-07" db="EMBL/GenBank/DDBJ databases">
        <title>High-quality genome of monoxenous trypanosomatid Leptomonas pyrrhocoris.</title>
        <authorList>
            <person name="Flegontov P."/>
            <person name="Butenko A."/>
            <person name="Firsov S."/>
            <person name="Vlcek C."/>
            <person name="Logacheva M.D."/>
            <person name="Field M."/>
            <person name="Filatov D."/>
            <person name="Flegontova O."/>
            <person name="Gerasimov E."/>
            <person name="Jackson A.P."/>
            <person name="Kelly S."/>
            <person name="Opperdoes F."/>
            <person name="O'Reilly A."/>
            <person name="Votypka J."/>
            <person name="Yurchenko V."/>
            <person name="Lukes J."/>
        </authorList>
    </citation>
    <scope>NUCLEOTIDE SEQUENCE [LARGE SCALE GENOMIC DNA]</scope>
    <source>
        <strain evidence="2">H10</strain>
    </source>
</reference>
<organism evidence="2 3">
    <name type="scientific">Leptomonas pyrrhocoris</name>
    <name type="common">Firebug parasite</name>
    <dbReference type="NCBI Taxonomy" id="157538"/>
    <lineage>
        <taxon>Eukaryota</taxon>
        <taxon>Discoba</taxon>
        <taxon>Euglenozoa</taxon>
        <taxon>Kinetoplastea</taxon>
        <taxon>Metakinetoplastina</taxon>
        <taxon>Trypanosomatida</taxon>
        <taxon>Trypanosomatidae</taxon>
        <taxon>Leishmaniinae</taxon>
        <taxon>Leptomonas</taxon>
    </lineage>
</organism>